<feature type="compositionally biased region" description="Polar residues" evidence="1">
    <location>
        <begin position="300"/>
        <end position="316"/>
    </location>
</feature>
<dbReference type="EMBL" id="QEAN01000160">
    <property type="protein sequence ID" value="TPX45067.1"/>
    <property type="molecule type" value="Genomic_DNA"/>
</dbReference>
<evidence type="ECO:0000313" key="2">
    <source>
        <dbReference type="EMBL" id="TPX40248.1"/>
    </source>
</evidence>
<name>A0A507CKK8_9FUNG</name>
<feature type="region of interest" description="Disordered" evidence="1">
    <location>
        <begin position="247"/>
        <end position="279"/>
    </location>
</feature>
<feature type="region of interest" description="Disordered" evidence="1">
    <location>
        <begin position="1"/>
        <end position="90"/>
    </location>
</feature>
<sequence length="359" mass="39369">MPPHSSKAMSHERWTPLPSLIQAHPAPTPTQRAHSGATDGNGHLSKRSDDAHPHDAYVPSTPIAVAGWTPAADGTHSQMDDDDDSNWYDDLEDIDPINDEREYMRRPEYYGFQYASESDVPEDIIPDSHSMMRNGILQLALFHRLARHLGTASLIVDLESGNLVPKGTAEVLKAGDPLGLRFVEENGHVHVFLSSPHFMKRMAVEVEISQRWLALAPPNDPDMKFLLKLKRSMIMKLIDEHSLLAAPAGTSTGSSESDDVTETWSGEESSVGTSITTRQDGFNAEYQSVPNGIEAASTSYNSHYTRQVSPNPTSARTQRRNEFAPHHAGGDGQPRGIWSPRTPGSDSASSSSASWTAQR</sequence>
<accession>A0A507CKK8</accession>
<feature type="region of interest" description="Disordered" evidence="1">
    <location>
        <begin position="300"/>
        <end position="359"/>
    </location>
</feature>
<gene>
    <name evidence="2" type="ORF">SeLEV6574_g06718</name>
    <name evidence="3" type="ORF">SeMB42_g04121</name>
</gene>
<feature type="compositionally biased region" description="Polar residues" evidence="1">
    <location>
        <begin position="262"/>
        <end position="279"/>
    </location>
</feature>
<dbReference type="Proteomes" id="UP000317494">
    <property type="component" value="Unassembled WGS sequence"/>
</dbReference>
<evidence type="ECO:0000256" key="1">
    <source>
        <dbReference type="SAM" id="MobiDB-lite"/>
    </source>
</evidence>
<dbReference type="VEuPathDB" id="FungiDB:SeMB42_g04121"/>
<evidence type="ECO:0000313" key="5">
    <source>
        <dbReference type="Proteomes" id="UP000320475"/>
    </source>
</evidence>
<dbReference type="EMBL" id="QEAM01000403">
    <property type="protein sequence ID" value="TPX40248.1"/>
    <property type="molecule type" value="Genomic_DNA"/>
</dbReference>
<protein>
    <submittedName>
        <fullName evidence="2">Uncharacterized protein</fullName>
    </submittedName>
</protein>
<evidence type="ECO:0000313" key="3">
    <source>
        <dbReference type="EMBL" id="TPX45067.1"/>
    </source>
</evidence>
<evidence type="ECO:0000313" key="4">
    <source>
        <dbReference type="Proteomes" id="UP000317494"/>
    </source>
</evidence>
<feature type="compositionally biased region" description="Acidic residues" evidence="1">
    <location>
        <begin position="80"/>
        <end position="90"/>
    </location>
</feature>
<dbReference type="AlphaFoldDB" id="A0A507CKK8"/>
<keyword evidence="4" id="KW-1185">Reference proteome</keyword>
<feature type="compositionally biased region" description="Low complexity" evidence="1">
    <location>
        <begin position="345"/>
        <end position="359"/>
    </location>
</feature>
<reference evidence="4 5" key="1">
    <citation type="journal article" date="2019" name="Sci. Rep.">
        <title>Comparative genomics of chytrid fungi reveal insights into the obligate biotrophic and pathogenic lifestyle of Synchytrium endobioticum.</title>
        <authorList>
            <person name="van de Vossenberg B.T.L.H."/>
            <person name="Warris S."/>
            <person name="Nguyen H.D.T."/>
            <person name="van Gent-Pelzer M.P.E."/>
            <person name="Joly D.L."/>
            <person name="van de Geest H.C."/>
            <person name="Bonants P.J.M."/>
            <person name="Smith D.S."/>
            <person name="Levesque C.A."/>
            <person name="van der Lee T.A.J."/>
        </authorList>
    </citation>
    <scope>NUCLEOTIDE SEQUENCE [LARGE SCALE GENOMIC DNA]</scope>
    <source>
        <strain evidence="2 5">LEV6574</strain>
        <strain evidence="3 4">MB42</strain>
    </source>
</reference>
<comment type="caution">
    <text evidence="2">The sequence shown here is derived from an EMBL/GenBank/DDBJ whole genome shotgun (WGS) entry which is preliminary data.</text>
</comment>
<dbReference type="Proteomes" id="UP000320475">
    <property type="component" value="Unassembled WGS sequence"/>
</dbReference>
<organism evidence="2 5">
    <name type="scientific">Synchytrium endobioticum</name>
    <dbReference type="NCBI Taxonomy" id="286115"/>
    <lineage>
        <taxon>Eukaryota</taxon>
        <taxon>Fungi</taxon>
        <taxon>Fungi incertae sedis</taxon>
        <taxon>Chytridiomycota</taxon>
        <taxon>Chytridiomycota incertae sedis</taxon>
        <taxon>Chytridiomycetes</taxon>
        <taxon>Synchytriales</taxon>
        <taxon>Synchytriaceae</taxon>
        <taxon>Synchytrium</taxon>
    </lineage>
</organism>
<feature type="compositionally biased region" description="Basic and acidic residues" evidence="1">
    <location>
        <begin position="46"/>
        <end position="55"/>
    </location>
</feature>
<feature type="compositionally biased region" description="Basic and acidic residues" evidence="1">
    <location>
        <begin position="319"/>
        <end position="329"/>
    </location>
</feature>
<proteinExistence type="predicted"/>